<proteinExistence type="predicted"/>
<protein>
    <submittedName>
        <fullName evidence="1">Uncharacterized protein</fullName>
    </submittedName>
</protein>
<dbReference type="EMBL" id="CM016556">
    <property type="protein sequence ID" value="TKW16413.1"/>
    <property type="molecule type" value="Genomic_DNA"/>
</dbReference>
<evidence type="ECO:0000313" key="1">
    <source>
        <dbReference type="EMBL" id="TKW16413.1"/>
    </source>
</evidence>
<dbReference type="AlphaFoldDB" id="A0A4U6UPR4"/>
<dbReference type="Proteomes" id="UP000298652">
    <property type="component" value="Chromosome 5"/>
</dbReference>
<name>A0A4U6UPR4_SETVI</name>
<dbReference type="Gramene" id="TKW16413">
    <property type="protein sequence ID" value="TKW16413"/>
    <property type="gene ID" value="SEVIR_5G298133v2"/>
</dbReference>
<accession>A0A4U6UPR4</accession>
<keyword evidence="2" id="KW-1185">Reference proteome</keyword>
<reference evidence="1" key="1">
    <citation type="submission" date="2019-03" db="EMBL/GenBank/DDBJ databases">
        <title>WGS assembly of Setaria viridis.</title>
        <authorList>
            <person name="Huang P."/>
            <person name="Jenkins J."/>
            <person name="Grimwood J."/>
            <person name="Barry K."/>
            <person name="Healey A."/>
            <person name="Mamidi S."/>
            <person name="Sreedasyam A."/>
            <person name="Shu S."/>
            <person name="Feldman M."/>
            <person name="Wu J."/>
            <person name="Yu Y."/>
            <person name="Chen C."/>
            <person name="Johnson J."/>
            <person name="Rokhsar D."/>
            <person name="Baxter I."/>
            <person name="Schmutz J."/>
            <person name="Brutnell T."/>
            <person name="Kellogg E."/>
        </authorList>
    </citation>
    <scope>NUCLEOTIDE SEQUENCE [LARGE SCALE GENOMIC DNA]</scope>
</reference>
<evidence type="ECO:0000313" key="2">
    <source>
        <dbReference type="Proteomes" id="UP000298652"/>
    </source>
</evidence>
<gene>
    <name evidence="1" type="ORF">SEVIR_5G298133v2</name>
</gene>
<sequence length="74" mass="8540">MIFPSRSAITETLESRAVWRSNPVPTMHFSDRESGTAWRCILELIKARFASLCSIKGMREPPIEKYWKGKILLT</sequence>
<organism evidence="1 2">
    <name type="scientific">Setaria viridis</name>
    <name type="common">Green bristlegrass</name>
    <name type="synonym">Setaria italica subsp. viridis</name>
    <dbReference type="NCBI Taxonomy" id="4556"/>
    <lineage>
        <taxon>Eukaryota</taxon>
        <taxon>Viridiplantae</taxon>
        <taxon>Streptophyta</taxon>
        <taxon>Embryophyta</taxon>
        <taxon>Tracheophyta</taxon>
        <taxon>Spermatophyta</taxon>
        <taxon>Magnoliopsida</taxon>
        <taxon>Liliopsida</taxon>
        <taxon>Poales</taxon>
        <taxon>Poaceae</taxon>
        <taxon>PACMAD clade</taxon>
        <taxon>Panicoideae</taxon>
        <taxon>Panicodae</taxon>
        <taxon>Paniceae</taxon>
        <taxon>Cenchrinae</taxon>
        <taxon>Setaria</taxon>
    </lineage>
</organism>